<feature type="compositionally biased region" description="Polar residues" evidence="1">
    <location>
        <begin position="204"/>
        <end position="228"/>
    </location>
</feature>
<comment type="caution">
    <text evidence="3">The sequence shown here is derived from an EMBL/GenBank/DDBJ whole genome shotgun (WGS) entry which is preliminary data.</text>
</comment>
<feature type="domain" description="Nucleoplasmin-like" evidence="2">
    <location>
        <begin position="4"/>
        <end position="94"/>
    </location>
</feature>
<keyword evidence="4" id="KW-1185">Reference proteome</keyword>
<feature type="compositionally biased region" description="Basic and acidic residues" evidence="1">
    <location>
        <begin position="183"/>
        <end position="194"/>
    </location>
</feature>
<gene>
    <name evidence="3" type="primary">g8471</name>
    <name evidence="3" type="ORF">VP750_LOCUS7275</name>
</gene>
<dbReference type="InterPro" id="IPR041232">
    <property type="entry name" value="NPL"/>
</dbReference>
<feature type="region of interest" description="Disordered" evidence="1">
    <location>
        <begin position="413"/>
        <end position="435"/>
    </location>
</feature>
<proteinExistence type="predicted"/>
<dbReference type="EMBL" id="CAXHTA020000012">
    <property type="protein sequence ID" value="CAL5225616.1"/>
    <property type="molecule type" value="Genomic_DNA"/>
</dbReference>
<sequence length="435" mass="46056">METFFGVEIVPGEVVEYIHPHAQLHLSQATLSLDAKAGERVGVSAGVVKDGPHVLLCSLREGTCESLSLDLILNSYAEFKIVGNASVHLTGSYVLLAEHDQGTSKECELRVKEACPCLSDEGINSTLKKLVIDPPSSNQSEAGNYQDAKAERPGVDKAKGGSLDGSYQAEYQPPVNEEACNDSEGRLAQPDKHSTRPRAASATRGASNPFATPQTSELAWETSQPISSDLQEDTALSYYSPQSRINERIPHPPAQELTKEASELEARKEDKKEGSQDLEQLPRQGVAVTAESVATGWPFARSFLARSLAGTEKDIMRPEAQVPSFGSSGSFGTPEGGSLGHSYQAEDRPLAYKCGHSGVGGSDVEPENAVTQIATASDAQGRSTGLAAPCTSEPGGVPENCCLQKDPPCPGIRRGGGVTRGSRIHLSGSTPSWSS</sequence>
<accession>A0ABP1G0F2</accession>
<reference evidence="3 4" key="1">
    <citation type="submission" date="2024-06" db="EMBL/GenBank/DDBJ databases">
        <authorList>
            <person name="Kraege A."/>
            <person name="Thomma B."/>
        </authorList>
    </citation>
    <scope>NUCLEOTIDE SEQUENCE [LARGE SCALE GENOMIC DNA]</scope>
</reference>
<feature type="region of interest" description="Disordered" evidence="1">
    <location>
        <begin position="131"/>
        <end position="228"/>
    </location>
</feature>
<feature type="compositionally biased region" description="Low complexity" evidence="1">
    <location>
        <begin position="323"/>
        <end position="333"/>
    </location>
</feature>
<evidence type="ECO:0000313" key="4">
    <source>
        <dbReference type="Proteomes" id="UP001497392"/>
    </source>
</evidence>
<organism evidence="3 4">
    <name type="scientific">Coccomyxa viridis</name>
    <dbReference type="NCBI Taxonomy" id="1274662"/>
    <lineage>
        <taxon>Eukaryota</taxon>
        <taxon>Viridiplantae</taxon>
        <taxon>Chlorophyta</taxon>
        <taxon>core chlorophytes</taxon>
        <taxon>Trebouxiophyceae</taxon>
        <taxon>Trebouxiophyceae incertae sedis</taxon>
        <taxon>Coccomyxaceae</taxon>
        <taxon>Coccomyxa</taxon>
    </lineage>
</organism>
<feature type="region of interest" description="Disordered" evidence="1">
    <location>
        <begin position="321"/>
        <end position="343"/>
    </location>
</feature>
<protein>
    <submittedName>
        <fullName evidence="3">G8471 protein</fullName>
    </submittedName>
</protein>
<evidence type="ECO:0000313" key="3">
    <source>
        <dbReference type="EMBL" id="CAL5225616.1"/>
    </source>
</evidence>
<name>A0ABP1G0F2_9CHLO</name>
<evidence type="ECO:0000256" key="1">
    <source>
        <dbReference type="SAM" id="MobiDB-lite"/>
    </source>
</evidence>
<feature type="compositionally biased region" description="Basic and acidic residues" evidence="1">
    <location>
        <begin position="261"/>
        <end position="275"/>
    </location>
</feature>
<dbReference type="Gene3D" id="2.60.120.340">
    <property type="entry name" value="Nucleoplasmin core domain"/>
    <property type="match status" value="1"/>
</dbReference>
<dbReference type="Pfam" id="PF17800">
    <property type="entry name" value="NPL"/>
    <property type="match status" value="1"/>
</dbReference>
<dbReference type="Proteomes" id="UP001497392">
    <property type="component" value="Unassembled WGS sequence"/>
</dbReference>
<feature type="compositionally biased region" description="Basic and acidic residues" evidence="1">
    <location>
        <begin position="148"/>
        <end position="159"/>
    </location>
</feature>
<evidence type="ECO:0000259" key="2">
    <source>
        <dbReference type="Pfam" id="PF17800"/>
    </source>
</evidence>
<feature type="region of interest" description="Disordered" evidence="1">
    <location>
        <begin position="261"/>
        <end position="283"/>
    </location>
</feature>